<comment type="caution">
    <text evidence="2">The sequence shown here is derived from an EMBL/GenBank/DDBJ whole genome shotgun (WGS) entry which is preliminary data.</text>
</comment>
<organism evidence="2">
    <name type="scientific">marine sediment metagenome</name>
    <dbReference type="NCBI Taxonomy" id="412755"/>
    <lineage>
        <taxon>unclassified sequences</taxon>
        <taxon>metagenomes</taxon>
        <taxon>ecological metagenomes</taxon>
    </lineage>
</organism>
<evidence type="ECO:0000256" key="1">
    <source>
        <dbReference type="SAM" id="Phobius"/>
    </source>
</evidence>
<sequence>MFVAIVIGKVHRFIPALIGAALTIVIVLLITLKSTDAVISVLNLEQLG</sequence>
<keyword evidence="1" id="KW-1133">Transmembrane helix</keyword>
<feature type="transmembrane region" description="Helical" evidence="1">
    <location>
        <begin position="12"/>
        <end position="32"/>
    </location>
</feature>
<name>X1PGA9_9ZZZZ</name>
<gene>
    <name evidence="2" type="ORF">S06H3_24982</name>
</gene>
<dbReference type="EMBL" id="BARV01014166">
    <property type="protein sequence ID" value="GAI29939.1"/>
    <property type="molecule type" value="Genomic_DNA"/>
</dbReference>
<accession>X1PGA9</accession>
<reference evidence="2" key="1">
    <citation type="journal article" date="2014" name="Front. Microbiol.">
        <title>High frequency of phylogenetically diverse reductive dehalogenase-homologous genes in deep subseafloor sedimentary metagenomes.</title>
        <authorList>
            <person name="Kawai M."/>
            <person name="Futagami T."/>
            <person name="Toyoda A."/>
            <person name="Takaki Y."/>
            <person name="Nishi S."/>
            <person name="Hori S."/>
            <person name="Arai W."/>
            <person name="Tsubouchi T."/>
            <person name="Morono Y."/>
            <person name="Uchiyama I."/>
            <person name="Ito T."/>
            <person name="Fujiyama A."/>
            <person name="Inagaki F."/>
            <person name="Takami H."/>
        </authorList>
    </citation>
    <scope>NUCLEOTIDE SEQUENCE</scope>
    <source>
        <strain evidence="2">Expedition CK06-06</strain>
    </source>
</reference>
<dbReference type="AlphaFoldDB" id="X1PGA9"/>
<evidence type="ECO:0000313" key="2">
    <source>
        <dbReference type="EMBL" id="GAI29939.1"/>
    </source>
</evidence>
<protein>
    <recommendedName>
        <fullName evidence="3">SLC26A/SulP transporter domain-containing protein</fullName>
    </recommendedName>
</protein>
<proteinExistence type="predicted"/>
<feature type="non-terminal residue" evidence="2">
    <location>
        <position position="48"/>
    </location>
</feature>
<keyword evidence="1" id="KW-0472">Membrane</keyword>
<evidence type="ECO:0008006" key="3">
    <source>
        <dbReference type="Google" id="ProtNLM"/>
    </source>
</evidence>
<keyword evidence="1" id="KW-0812">Transmembrane</keyword>